<keyword evidence="1" id="KW-0479">Metal-binding</keyword>
<comment type="caution">
    <text evidence="5">The sequence shown here is derived from an EMBL/GenBank/DDBJ whole genome shotgun (WGS) entry which is preliminary data.</text>
</comment>
<reference evidence="5" key="2">
    <citation type="submission" date="2021-10" db="EMBL/GenBank/DDBJ databases">
        <title>Phylogenomics reveals ancestral predisposition of the termite-cultivated fungus Termitomyces towards a domesticated lifestyle.</title>
        <authorList>
            <person name="Auxier B."/>
            <person name="Grum-Grzhimaylo A."/>
            <person name="Cardenas M.E."/>
            <person name="Lodge J.D."/>
            <person name="Laessoe T."/>
            <person name="Pedersen O."/>
            <person name="Smith M.E."/>
            <person name="Kuyper T.W."/>
            <person name="Franco-Molano E.A."/>
            <person name="Baroni T.J."/>
            <person name="Aanen D.K."/>
        </authorList>
    </citation>
    <scope>NUCLEOTIDE SEQUENCE</scope>
    <source>
        <strain evidence="5">AP01</strain>
        <tissue evidence="5">Mycelium</tissue>
    </source>
</reference>
<evidence type="ECO:0000256" key="2">
    <source>
        <dbReference type="ARBA" id="ARBA00022771"/>
    </source>
</evidence>
<name>A0A9P7KCA0_9AGAR</name>
<dbReference type="SUPFAM" id="SSF57850">
    <property type="entry name" value="RING/U-box"/>
    <property type="match status" value="1"/>
</dbReference>
<evidence type="ECO:0000256" key="4">
    <source>
        <dbReference type="SAM" id="MobiDB-lite"/>
    </source>
</evidence>
<organism evidence="5 6">
    <name type="scientific">Asterophora parasitica</name>
    <dbReference type="NCBI Taxonomy" id="117018"/>
    <lineage>
        <taxon>Eukaryota</taxon>
        <taxon>Fungi</taxon>
        <taxon>Dikarya</taxon>
        <taxon>Basidiomycota</taxon>
        <taxon>Agaricomycotina</taxon>
        <taxon>Agaricomycetes</taxon>
        <taxon>Agaricomycetidae</taxon>
        <taxon>Agaricales</taxon>
        <taxon>Tricholomatineae</taxon>
        <taxon>Lyophyllaceae</taxon>
        <taxon>Asterophora</taxon>
    </lineage>
</organism>
<dbReference type="EMBL" id="JABCKV010000168">
    <property type="protein sequence ID" value="KAG5642661.1"/>
    <property type="molecule type" value="Genomic_DNA"/>
</dbReference>
<evidence type="ECO:0000256" key="3">
    <source>
        <dbReference type="ARBA" id="ARBA00022833"/>
    </source>
</evidence>
<dbReference type="OrthoDB" id="9977870at2759"/>
<reference evidence="5" key="1">
    <citation type="submission" date="2020-07" db="EMBL/GenBank/DDBJ databases">
        <authorList>
            <person name="Nieuwenhuis M."/>
            <person name="Van De Peppel L.J.J."/>
        </authorList>
    </citation>
    <scope>NUCLEOTIDE SEQUENCE</scope>
    <source>
        <strain evidence="5">AP01</strain>
        <tissue evidence="5">Mycelium</tissue>
    </source>
</reference>
<evidence type="ECO:0000313" key="6">
    <source>
        <dbReference type="Proteomes" id="UP000775547"/>
    </source>
</evidence>
<dbReference type="Proteomes" id="UP000775547">
    <property type="component" value="Unassembled WGS sequence"/>
</dbReference>
<sequence length="528" mass="57657">MASKSVVVGRMIVDPDHADIAWSLLYVKNALADIDTGSQSKGKGPVIDIGPTDEELAIKMQEAFLEDAMRGMEDYRLAKSLWEDPIQPSIDIVDQKTVEYLRTILSVSDGAGCVEAEDENVTPDPGIDLDELEHYDSTEACTMASKQAAIEHRQARVANSVAAGLPGPSNIGMFQPEQVEEGDEGSFLAPDIPEALGGQLSHELEEENASDDGLFAHPAELGFKSLFDDGNEDAHVAEPDNAPASTPDLREILGEQFGFATVYCMPCGDLVVGEPTLHAACGHYFCVDCIQDLVTRATTDESLFPPQCCQQPFSVAAFTPFLTTRIQADFDAKRLEFDTPAAQRIFCPNSTCSAFLGSSEGTKTLTCRRCVSDLIAELTLHDIAEIENSRKGKARADAPLSDEEIAFQLQREFWETSMREMADLNMARSLNRAIDSDQAFLNILSITERAAQDDHRAAVSLSQGQALPPLSNAQRLLEDPTFVELARPRNQSVQPEGAPGGRRTSVDTKEKAVNQLVVLTEKLWVFIF</sequence>
<feature type="region of interest" description="Disordered" evidence="4">
    <location>
        <begin position="486"/>
        <end position="506"/>
    </location>
</feature>
<gene>
    <name evidence="5" type="ORF">DXG03_002373</name>
</gene>
<accession>A0A9P7KCA0</accession>
<dbReference type="AlphaFoldDB" id="A0A9P7KCA0"/>
<evidence type="ECO:0008006" key="7">
    <source>
        <dbReference type="Google" id="ProtNLM"/>
    </source>
</evidence>
<keyword evidence="6" id="KW-1185">Reference proteome</keyword>
<dbReference type="GO" id="GO:0008270">
    <property type="term" value="F:zinc ion binding"/>
    <property type="evidence" value="ECO:0007669"/>
    <property type="project" value="UniProtKB-KW"/>
</dbReference>
<dbReference type="InterPro" id="IPR017907">
    <property type="entry name" value="Znf_RING_CS"/>
</dbReference>
<keyword evidence="3" id="KW-0862">Zinc</keyword>
<protein>
    <recommendedName>
        <fullName evidence="7">RING-type domain-containing protein</fullName>
    </recommendedName>
</protein>
<keyword evidence="2" id="KW-0863">Zinc-finger</keyword>
<dbReference type="PROSITE" id="PS00518">
    <property type="entry name" value="ZF_RING_1"/>
    <property type="match status" value="1"/>
</dbReference>
<evidence type="ECO:0000313" key="5">
    <source>
        <dbReference type="EMBL" id="KAG5642661.1"/>
    </source>
</evidence>
<evidence type="ECO:0000256" key="1">
    <source>
        <dbReference type="ARBA" id="ARBA00022723"/>
    </source>
</evidence>
<proteinExistence type="predicted"/>